<geneLocation type="plasmid" evidence="1">
    <name>unnamed</name>
</geneLocation>
<dbReference type="Gene3D" id="1.10.238.80">
    <property type="entry name" value="MTH865-like"/>
    <property type="match status" value="1"/>
</dbReference>
<evidence type="ECO:0000313" key="2">
    <source>
        <dbReference type="Proteomes" id="UP000019024"/>
    </source>
</evidence>
<dbReference type="PATRIC" id="fig|797299.3.peg.3830"/>
<reference evidence="1 2" key="1">
    <citation type="submission" date="2014-01" db="EMBL/GenBank/DDBJ databases">
        <authorList>
            <consortium name="DOE Joint Genome Institute"/>
            <person name="Anderson I."/>
            <person name="Huntemann M."/>
            <person name="Han J."/>
            <person name="Chen A."/>
            <person name="Kyrpides N."/>
            <person name="Mavromatis K."/>
            <person name="Markowitz V."/>
            <person name="Palaniappan K."/>
            <person name="Ivanova N."/>
            <person name="Schaumberg A."/>
            <person name="Pati A."/>
            <person name="Liolios K."/>
            <person name="Nordberg H.P."/>
            <person name="Cantor M.N."/>
            <person name="Hua S.X."/>
            <person name="Woyke T."/>
        </authorList>
    </citation>
    <scope>NUCLEOTIDE SEQUENCE [LARGE SCALE GENOMIC DNA]</scope>
    <source>
        <strain evidence="1 2">XH-48</strain>
        <plasmid evidence="2">4</plasmid>
    </source>
</reference>
<dbReference type="GeneID" id="25147488"/>
<name>W0JYQ9_9EURY</name>
<sequence length="94" mass="10104">MTEPDTEDVRRQLVDAFEGADYPVSNPMELLPALPNGPATTFESGTFSMSVLELRSAAQETDGASDRFPYETPEALADDIVEGLQDAGKLPNEG</sequence>
<dbReference type="OrthoDB" id="335595at2157"/>
<proteinExistence type="predicted"/>
<protein>
    <recommendedName>
        <fullName evidence="3">MTH865-like family protein</fullName>
    </recommendedName>
</protein>
<evidence type="ECO:0008006" key="3">
    <source>
        <dbReference type="Google" id="ProtNLM"/>
    </source>
</evidence>
<dbReference type="AlphaFoldDB" id="W0JYQ9"/>
<dbReference type="Pfam" id="PF07747">
    <property type="entry name" value="MTH865"/>
    <property type="match status" value="1"/>
</dbReference>
<dbReference type="InterPro" id="IPR036825">
    <property type="entry name" value="MTH865-like_sf"/>
</dbReference>
<dbReference type="HOGENOM" id="CLU_193458_0_0_2"/>
<organism evidence="1 2">
    <name type="scientific">Halostagnicola larsenii XH-48</name>
    <dbReference type="NCBI Taxonomy" id="797299"/>
    <lineage>
        <taxon>Archaea</taxon>
        <taxon>Methanobacteriati</taxon>
        <taxon>Methanobacteriota</taxon>
        <taxon>Stenosarchaea group</taxon>
        <taxon>Halobacteria</taxon>
        <taxon>Halobacteriales</taxon>
        <taxon>Natrialbaceae</taxon>
        <taxon>Halostagnicola</taxon>
    </lineage>
</organism>
<dbReference type="EMBL" id="CP007058">
    <property type="protein sequence ID" value="AHG02148.1"/>
    <property type="molecule type" value="Genomic_DNA"/>
</dbReference>
<dbReference type="RefSeq" id="WP_049954967.1">
    <property type="nucleotide sequence ID" value="NZ_CP007058.1"/>
</dbReference>
<dbReference type="KEGG" id="hlr:HALLA_19815"/>
<gene>
    <name evidence="1" type="ORF">HALLA_19815</name>
</gene>
<dbReference type="InterPro" id="IPR024093">
    <property type="entry name" value="Uncharacterised_MTH865"/>
</dbReference>
<keyword evidence="1" id="KW-0614">Plasmid</keyword>
<dbReference type="eggNOG" id="arCOG02797">
    <property type="taxonomic scope" value="Archaea"/>
</dbReference>
<dbReference type="SUPFAM" id="SSF69025">
    <property type="entry name" value="Hypothetical protein MTH865"/>
    <property type="match status" value="1"/>
</dbReference>
<keyword evidence="2" id="KW-1185">Reference proteome</keyword>
<evidence type="ECO:0000313" key="1">
    <source>
        <dbReference type="EMBL" id="AHG02148.1"/>
    </source>
</evidence>
<dbReference type="Proteomes" id="UP000019024">
    <property type="component" value="Plasmid unnamed3"/>
</dbReference>
<accession>W0JYQ9</accession>